<protein>
    <submittedName>
        <fullName evidence="2">Uncharacterized protein</fullName>
    </submittedName>
</protein>
<evidence type="ECO:0000256" key="1">
    <source>
        <dbReference type="SAM" id="MobiDB-lite"/>
    </source>
</evidence>
<proteinExistence type="predicted"/>
<keyword evidence="3" id="KW-1185">Reference proteome</keyword>
<dbReference type="AlphaFoldDB" id="A0A9J5WMD6"/>
<dbReference type="Proteomes" id="UP000824120">
    <property type="component" value="Chromosome 11"/>
</dbReference>
<organism evidence="2 3">
    <name type="scientific">Solanum commersonii</name>
    <name type="common">Commerson's wild potato</name>
    <name type="synonym">Commerson's nightshade</name>
    <dbReference type="NCBI Taxonomy" id="4109"/>
    <lineage>
        <taxon>Eukaryota</taxon>
        <taxon>Viridiplantae</taxon>
        <taxon>Streptophyta</taxon>
        <taxon>Embryophyta</taxon>
        <taxon>Tracheophyta</taxon>
        <taxon>Spermatophyta</taxon>
        <taxon>Magnoliopsida</taxon>
        <taxon>eudicotyledons</taxon>
        <taxon>Gunneridae</taxon>
        <taxon>Pentapetalae</taxon>
        <taxon>asterids</taxon>
        <taxon>lamiids</taxon>
        <taxon>Solanales</taxon>
        <taxon>Solanaceae</taxon>
        <taxon>Solanoideae</taxon>
        <taxon>Solaneae</taxon>
        <taxon>Solanum</taxon>
    </lineage>
</organism>
<dbReference type="EMBL" id="JACXVP010000011">
    <property type="protein sequence ID" value="KAG5576525.1"/>
    <property type="molecule type" value="Genomic_DNA"/>
</dbReference>
<feature type="region of interest" description="Disordered" evidence="1">
    <location>
        <begin position="1"/>
        <end position="31"/>
    </location>
</feature>
<feature type="compositionally biased region" description="Polar residues" evidence="1">
    <location>
        <begin position="19"/>
        <end position="28"/>
    </location>
</feature>
<reference evidence="2 3" key="1">
    <citation type="submission" date="2020-09" db="EMBL/GenBank/DDBJ databases">
        <title>De no assembly of potato wild relative species, Solanum commersonii.</title>
        <authorList>
            <person name="Cho K."/>
        </authorList>
    </citation>
    <scope>NUCLEOTIDE SEQUENCE [LARGE SCALE GENOMIC DNA]</scope>
    <source>
        <strain evidence="2">LZ3.2</strain>
        <tissue evidence="2">Leaf</tissue>
    </source>
</reference>
<sequence length="83" mass="8591">MAEVPDGPEAGVSEDASVGNESTSTSGEVSAGAALLPSASSWVYSISIRQMSVEKVGVTLISLIASWGNSVRRHTSLIRTRQG</sequence>
<accession>A0A9J5WMD6</accession>
<evidence type="ECO:0000313" key="2">
    <source>
        <dbReference type="EMBL" id="KAG5576525.1"/>
    </source>
</evidence>
<comment type="caution">
    <text evidence="2">The sequence shown here is derived from an EMBL/GenBank/DDBJ whole genome shotgun (WGS) entry which is preliminary data.</text>
</comment>
<gene>
    <name evidence="2" type="ORF">H5410_056659</name>
</gene>
<name>A0A9J5WMD6_SOLCO</name>
<evidence type="ECO:0000313" key="3">
    <source>
        <dbReference type="Proteomes" id="UP000824120"/>
    </source>
</evidence>